<dbReference type="EMBL" id="JAGHQM010002086">
    <property type="protein sequence ID" value="KAH0551363.1"/>
    <property type="molecule type" value="Genomic_DNA"/>
</dbReference>
<comment type="caution">
    <text evidence="3">The sequence shown here is derived from an EMBL/GenBank/DDBJ whole genome shotgun (WGS) entry which is preliminary data.</text>
</comment>
<dbReference type="Gene3D" id="3.40.630.30">
    <property type="match status" value="1"/>
</dbReference>
<keyword evidence="4" id="KW-1185">Reference proteome</keyword>
<dbReference type="CDD" id="cd04301">
    <property type="entry name" value="NAT_SF"/>
    <property type="match status" value="1"/>
</dbReference>
<accession>A0A9P8IJH1</accession>
<dbReference type="Pfam" id="PF22998">
    <property type="entry name" value="GNAT_LYC1-like"/>
    <property type="match status" value="1"/>
</dbReference>
<dbReference type="SUPFAM" id="SSF55729">
    <property type="entry name" value="Acyl-CoA N-acyltransferases (Nat)"/>
    <property type="match status" value="2"/>
</dbReference>
<dbReference type="GO" id="GO:0016747">
    <property type="term" value="F:acyltransferase activity, transferring groups other than amino-acyl groups"/>
    <property type="evidence" value="ECO:0007669"/>
    <property type="project" value="InterPro"/>
</dbReference>
<feature type="domain" description="LYC1 C-terminal" evidence="2">
    <location>
        <begin position="167"/>
        <end position="321"/>
    </location>
</feature>
<reference evidence="3" key="1">
    <citation type="submission" date="2021-03" db="EMBL/GenBank/DDBJ databases">
        <title>Comparative genomics and phylogenomic investigation of the class Geoglossomycetes provide insights into ecological specialization and systematics.</title>
        <authorList>
            <person name="Melie T."/>
            <person name="Pirro S."/>
            <person name="Miller A.N."/>
            <person name="Quandt A."/>
        </authorList>
    </citation>
    <scope>NUCLEOTIDE SEQUENCE</scope>
    <source>
        <strain evidence="3">CAQ_001_2017</strain>
    </source>
</reference>
<organism evidence="3 4">
    <name type="scientific">Trichoglossum hirsutum</name>
    <dbReference type="NCBI Taxonomy" id="265104"/>
    <lineage>
        <taxon>Eukaryota</taxon>
        <taxon>Fungi</taxon>
        <taxon>Dikarya</taxon>
        <taxon>Ascomycota</taxon>
        <taxon>Pezizomycotina</taxon>
        <taxon>Geoglossomycetes</taxon>
        <taxon>Geoglossales</taxon>
        <taxon>Geoglossaceae</taxon>
        <taxon>Trichoglossum</taxon>
    </lineage>
</organism>
<dbReference type="InterPro" id="IPR000182">
    <property type="entry name" value="GNAT_dom"/>
</dbReference>
<dbReference type="InterPro" id="IPR016181">
    <property type="entry name" value="Acyl_CoA_acyltransferase"/>
</dbReference>
<feature type="non-terminal residue" evidence="3">
    <location>
        <position position="330"/>
    </location>
</feature>
<dbReference type="InterPro" id="IPR055100">
    <property type="entry name" value="GNAT_LYC1-like"/>
</dbReference>
<dbReference type="InterPro" id="IPR053013">
    <property type="entry name" value="LAT"/>
</dbReference>
<protein>
    <recommendedName>
        <fullName evidence="5">N-acetyltransferase domain-containing protein</fullName>
    </recommendedName>
</protein>
<dbReference type="Pfam" id="PF00583">
    <property type="entry name" value="Acetyltransf_1"/>
    <property type="match status" value="1"/>
</dbReference>
<evidence type="ECO:0008006" key="5">
    <source>
        <dbReference type="Google" id="ProtNLM"/>
    </source>
</evidence>
<evidence type="ECO:0000313" key="3">
    <source>
        <dbReference type="EMBL" id="KAH0551363.1"/>
    </source>
</evidence>
<name>A0A9P8IJH1_9PEZI</name>
<evidence type="ECO:0000313" key="4">
    <source>
        <dbReference type="Proteomes" id="UP000750711"/>
    </source>
</evidence>
<evidence type="ECO:0000259" key="1">
    <source>
        <dbReference type="Pfam" id="PF00583"/>
    </source>
</evidence>
<proteinExistence type="predicted"/>
<dbReference type="PANTHER" id="PTHR34815">
    <property type="entry name" value="LYSINE ACETYLTRANSFERASE"/>
    <property type="match status" value="1"/>
</dbReference>
<dbReference type="Proteomes" id="UP000750711">
    <property type="component" value="Unassembled WGS sequence"/>
</dbReference>
<evidence type="ECO:0000259" key="2">
    <source>
        <dbReference type="Pfam" id="PF22998"/>
    </source>
</evidence>
<dbReference type="PANTHER" id="PTHR34815:SF4">
    <property type="entry name" value="N-ACETYLTRANSFERASE DOMAIN-CONTAINING PROTEIN"/>
    <property type="match status" value="1"/>
</dbReference>
<feature type="domain" description="N-acetyltransferase" evidence="1">
    <location>
        <begin position="102"/>
        <end position="142"/>
    </location>
</feature>
<gene>
    <name evidence="3" type="ORF">GP486_007424</name>
</gene>
<sequence>MTRPALVPDLSTLTLREATPAEKVLCWRINAASWAGRLTVDDYVLRETINGSGLLTGNGGIKYWVSVGSHITGGQDGESGGGEVIYASVESLWKEIVVRDGEGVRREGCWAIASVFTPEKWRRRGIAAQMMRKLAEWFDGEGGGGEYYSPLGWSSFPSLETHLPPGSSHSTDAKPLAASDLPPLCDRDVAAIIQDIRDAPLMPGTHTRLAFLPSYAQAEWHFGAEDHVASKLFTDRMPEVKGAISQSGETWGYWVHDFTENILLFLRLVSLYPPSSSAEEEKAILELSDVLRAAQVEAATWAFKSVVLWNPDRRTLGACKLALGLGEGEE</sequence>
<dbReference type="AlphaFoldDB" id="A0A9P8IJH1"/>